<dbReference type="EC" id="3.5.4.2" evidence="5"/>
<keyword evidence="2 5" id="KW-0378">Hydrolase</keyword>
<gene>
    <name evidence="7" type="ORF">SAMN05216215_105923</name>
</gene>
<dbReference type="Proteomes" id="UP000199529">
    <property type="component" value="Unassembled WGS sequence"/>
</dbReference>
<feature type="site" description="Important for catalytic activity" evidence="5">
    <location>
        <position position="209"/>
    </location>
</feature>
<protein>
    <recommendedName>
        <fullName evidence="5">Adenine deaminase</fullName>
        <shortName evidence="5">ADE</shortName>
        <ecNumber evidence="5">3.5.4.2</ecNumber>
    </recommendedName>
    <alternativeName>
        <fullName evidence="5">Adenine aminohydrolase</fullName>
        <shortName evidence="5">AAH</shortName>
    </alternativeName>
</protein>
<keyword evidence="3 5" id="KW-0862">Zinc</keyword>
<feature type="active site" description="Proton donor" evidence="5">
    <location>
        <position position="188"/>
    </location>
</feature>
<feature type="binding site" evidence="5">
    <location>
        <position position="185"/>
    </location>
    <ligand>
        <name>Zn(2+)</name>
        <dbReference type="ChEBI" id="CHEBI:29105"/>
        <note>catalytic</note>
    </ligand>
</feature>
<dbReference type="Gene3D" id="3.20.20.140">
    <property type="entry name" value="Metal-dependent hydrolases"/>
    <property type="match status" value="1"/>
</dbReference>
<proteinExistence type="inferred from homology"/>
<evidence type="ECO:0000256" key="3">
    <source>
        <dbReference type="ARBA" id="ARBA00022833"/>
    </source>
</evidence>
<dbReference type="GO" id="GO:0000034">
    <property type="term" value="F:adenine deaminase activity"/>
    <property type="evidence" value="ECO:0007669"/>
    <property type="project" value="UniProtKB-UniRule"/>
</dbReference>
<evidence type="ECO:0000256" key="4">
    <source>
        <dbReference type="ARBA" id="ARBA00023080"/>
    </source>
</evidence>
<evidence type="ECO:0000256" key="5">
    <source>
        <dbReference type="HAMAP-Rule" id="MF_01962"/>
    </source>
</evidence>
<feature type="binding site" evidence="5">
    <location>
        <position position="266"/>
    </location>
    <ligand>
        <name>Zn(2+)</name>
        <dbReference type="ChEBI" id="CHEBI:29105"/>
        <note>catalytic</note>
    </ligand>
</feature>
<dbReference type="GO" id="GO:0009117">
    <property type="term" value="P:nucleotide metabolic process"/>
    <property type="evidence" value="ECO:0007669"/>
    <property type="project" value="UniProtKB-KW"/>
</dbReference>
<accession>A0A1H3S199</accession>
<keyword evidence="8" id="KW-1185">Reference proteome</keyword>
<keyword evidence="4 5" id="KW-0546">Nucleotide metabolism</keyword>
<dbReference type="SUPFAM" id="SSF51556">
    <property type="entry name" value="Metallo-dependent hydrolases"/>
    <property type="match status" value="1"/>
</dbReference>
<evidence type="ECO:0000256" key="2">
    <source>
        <dbReference type="ARBA" id="ARBA00022801"/>
    </source>
</evidence>
<keyword evidence="1 5" id="KW-0479">Metal-binding</keyword>
<sequence length="320" mass="35396">MLPTAELHIHIEGTLEPEMLVRLAARNGVKLPTTDIDELRARYRFTDLQSFLDLYYANLPVLRTEQDFYDLTSAYLARAAQAGVRRAEIFFDPQTHLRNGVPLEAVFAGLSGALDDARDISTDLILCFLRDLGADAAEETFRAALPFRDRFIGVGLDSAEVGHPPSLFREVYRMAAAEGLHRVAHAGEEGGPDYVWEALDVLGVERIDHGIRAMEDAKLVRRLREEQVPLTVCPLSNVALRVVGELADHVLPAMLDEGLLVCVNSDDPAYFGGYVDDNFAALRSELGLDDQQLATLARNSFDACFAPAEQKARWKAEVTA</sequence>
<feature type="binding site" evidence="5">
    <location>
        <position position="267"/>
    </location>
    <ligand>
        <name>substrate</name>
    </ligand>
</feature>
<name>A0A1H3S199_9PSEU</name>
<comment type="cofactor">
    <cofactor evidence="5">
        <name>Zn(2+)</name>
        <dbReference type="ChEBI" id="CHEBI:29105"/>
    </cofactor>
    <text evidence="5">Binds 1 zinc ion per subunit.</text>
</comment>
<dbReference type="HAMAP" id="MF_01962">
    <property type="entry name" value="Adenine_deaminase"/>
    <property type="match status" value="1"/>
</dbReference>
<dbReference type="InterPro" id="IPR032466">
    <property type="entry name" value="Metal_Hydrolase"/>
</dbReference>
<dbReference type="GO" id="GO:0005829">
    <property type="term" value="C:cytosol"/>
    <property type="evidence" value="ECO:0007669"/>
    <property type="project" value="TreeGrafter"/>
</dbReference>
<evidence type="ECO:0000313" key="8">
    <source>
        <dbReference type="Proteomes" id="UP000199529"/>
    </source>
</evidence>
<dbReference type="GO" id="GO:0006146">
    <property type="term" value="P:adenine catabolic process"/>
    <property type="evidence" value="ECO:0007669"/>
    <property type="project" value="UniProtKB-UniRule"/>
</dbReference>
<dbReference type="GO" id="GO:0043103">
    <property type="term" value="P:hypoxanthine salvage"/>
    <property type="evidence" value="ECO:0007669"/>
    <property type="project" value="UniProtKB-UniRule"/>
</dbReference>
<dbReference type="InterPro" id="IPR006330">
    <property type="entry name" value="Ado/ade_deaminase"/>
</dbReference>
<dbReference type="InterPro" id="IPR028892">
    <property type="entry name" value="ADE"/>
</dbReference>
<dbReference type="NCBIfam" id="TIGR01430">
    <property type="entry name" value="aden_deam"/>
    <property type="match status" value="1"/>
</dbReference>
<dbReference type="PANTHER" id="PTHR43114">
    <property type="entry name" value="ADENINE DEAMINASE"/>
    <property type="match status" value="1"/>
</dbReference>
<comment type="function">
    <text evidence="5">Catalyzes the hydrolytic deamination of adenine to hypoxanthine. Plays an important role in the purine salvage pathway and in nitrogen catabolism.</text>
</comment>
<evidence type="ECO:0000313" key="7">
    <source>
        <dbReference type="EMBL" id="SDZ31251.1"/>
    </source>
</evidence>
<feature type="binding site" evidence="5">
    <location>
        <position position="10"/>
    </location>
    <ligand>
        <name>Zn(2+)</name>
        <dbReference type="ChEBI" id="CHEBI:29105"/>
        <note>catalytic</note>
    </ligand>
</feature>
<reference evidence="8" key="1">
    <citation type="submission" date="2016-10" db="EMBL/GenBank/DDBJ databases">
        <authorList>
            <person name="Varghese N."/>
            <person name="Submissions S."/>
        </authorList>
    </citation>
    <scope>NUCLEOTIDE SEQUENCE [LARGE SCALE GENOMIC DNA]</scope>
    <source>
        <strain evidence="8">CGMCC 4.3530</strain>
    </source>
</reference>
<dbReference type="Pfam" id="PF00962">
    <property type="entry name" value="A_deaminase"/>
    <property type="match status" value="1"/>
</dbReference>
<dbReference type="InterPro" id="IPR001365">
    <property type="entry name" value="A_deaminase_dom"/>
</dbReference>
<evidence type="ECO:0000259" key="6">
    <source>
        <dbReference type="Pfam" id="PF00962"/>
    </source>
</evidence>
<dbReference type="EMBL" id="FNOK01000059">
    <property type="protein sequence ID" value="SDZ31251.1"/>
    <property type="molecule type" value="Genomic_DNA"/>
</dbReference>
<dbReference type="CDD" id="cd01320">
    <property type="entry name" value="ADA"/>
    <property type="match status" value="1"/>
</dbReference>
<comment type="similarity">
    <text evidence="5">Belongs to the metallo-dependent hydrolases superfamily. Adenosine and AMP deaminases family. Adenine deaminase type 2 subfamily.</text>
</comment>
<dbReference type="RefSeq" id="WP_132479989.1">
    <property type="nucleotide sequence ID" value="NZ_JBFAUX010000034.1"/>
</dbReference>
<dbReference type="GO" id="GO:0008270">
    <property type="term" value="F:zinc ion binding"/>
    <property type="evidence" value="ECO:0007669"/>
    <property type="project" value="UniProtKB-UniRule"/>
</dbReference>
<dbReference type="AlphaFoldDB" id="A0A1H3S199"/>
<comment type="catalytic activity">
    <reaction evidence="5">
        <text>adenine + H2O + H(+) = hypoxanthine + NH4(+)</text>
        <dbReference type="Rhea" id="RHEA:23688"/>
        <dbReference type="ChEBI" id="CHEBI:15377"/>
        <dbReference type="ChEBI" id="CHEBI:15378"/>
        <dbReference type="ChEBI" id="CHEBI:16708"/>
        <dbReference type="ChEBI" id="CHEBI:17368"/>
        <dbReference type="ChEBI" id="CHEBI:28938"/>
        <dbReference type="EC" id="3.5.4.2"/>
    </reaction>
</comment>
<feature type="domain" description="Adenosine deaminase" evidence="6">
    <location>
        <begin position="3"/>
        <end position="318"/>
    </location>
</feature>
<feature type="binding site" evidence="5">
    <location>
        <position position="8"/>
    </location>
    <ligand>
        <name>Zn(2+)</name>
        <dbReference type="ChEBI" id="CHEBI:29105"/>
        <note>catalytic</note>
    </ligand>
</feature>
<dbReference type="STRING" id="418495.SAMN05216215_105923"/>
<organism evidence="7 8">
    <name type="scientific">Saccharopolyspora shandongensis</name>
    <dbReference type="NCBI Taxonomy" id="418495"/>
    <lineage>
        <taxon>Bacteria</taxon>
        <taxon>Bacillati</taxon>
        <taxon>Actinomycetota</taxon>
        <taxon>Actinomycetes</taxon>
        <taxon>Pseudonocardiales</taxon>
        <taxon>Pseudonocardiaceae</taxon>
        <taxon>Saccharopolyspora</taxon>
    </lineage>
</organism>
<dbReference type="NCBIfam" id="NF006850">
    <property type="entry name" value="PRK09358.1-6"/>
    <property type="match status" value="1"/>
</dbReference>
<dbReference type="PANTHER" id="PTHR43114:SF6">
    <property type="entry name" value="ADENINE DEAMINASE"/>
    <property type="match status" value="1"/>
</dbReference>
<evidence type="ECO:0000256" key="1">
    <source>
        <dbReference type="ARBA" id="ARBA00022723"/>
    </source>
</evidence>